<dbReference type="HOGENOM" id="CLU_141883_0_0_1"/>
<accession>I1PF34</accession>
<evidence type="ECO:0000313" key="2">
    <source>
        <dbReference type="Proteomes" id="UP000007306"/>
    </source>
</evidence>
<proteinExistence type="predicted"/>
<sequence length="157" mass="18318">MDGLLGGREGKRRRLSSSAPWRVADVDAWNKNKYIVNKYYCTDKCICFPCFLPFLIQVICWLDHRGEAWIRCCSLAASCSSLSGHSRWYQLLSHAVHVVSGDRLHGRHESKRNLIIFWCEDHHWPQCWQVLEMVYLPQVLRTSPTAPKKPPRRPSVR</sequence>
<dbReference type="OMA" id="HESKRNL"/>
<evidence type="ECO:0000313" key="1">
    <source>
        <dbReference type="EnsemblPlants" id="ORGLA03G0298000.1"/>
    </source>
</evidence>
<dbReference type="Gramene" id="ORGLA01G0401800.1">
    <property type="protein sequence ID" value="ORGLA01G0401800.1"/>
    <property type="gene ID" value="ORGLA01G0401800"/>
</dbReference>
<organism evidence="1 2">
    <name type="scientific">Oryza glaberrima</name>
    <name type="common">African rice</name>
    <dbReference type="NCBI Taxonomy" id="4538"/>
    <lineage>
        <taxon>Eukaryota</taxon>
        <taxon>Viridiplantae</taxon>
        <taxon>Streptophyta</taxon>
        <taxon>Embryophyta</taxon>
        <taxon>Tracheophyta</taxon>
        <taxon>Spermatophyta</taxon>
        <taxon>Magnoliopsida</taxon>
        <taxon>Liliopsida</taxon>
        <taxon>Poales</taxon>
        <taxon>Poaceae</taxon>
        <taxon>BOP clade</taxon>
        <taxon>Oryzoideae</taxon>
        <taxon>Oryzeae</taxon>
        <taxon>Oryzinae</taxon>
        <taxon>Oryza</taxon>
    </lineage>
</organism>
<dbReference type="AlphaFoldDB" id="I1PF34"/>
<dbReference type="Proteomes" id="UP000007306">
    <property type="component" value="Chromosome 3"/>
</dbReference>
<reference evidence="1 2" key="2">
    <citation type="submission" date="2018-04" db="EMBL/GenBank/DDBJ databases">
        <title>OglaRS2 (Oryza glaberrima Reference Sequence Version 2).</title>
        <authorList>
            <person name="Zhang J."/>
            <person name="Kudrna D."/>
            <person name="Lee S."/>
            <person name="Talag J."/>
            <person name="Rajasekar S."/>
            <person name="Wing R.A."/>
        </authorList>
    </citation>
    <scope>NUCLEOTIDE SEQUENCE [LARGE SCALE GENOMIC DNA]</scope>
    <source>
        <strain evidence="1 2">cv. IRGC 96717</strain>
    </source>
</reference>
<keyword evidence="2" id="KW-1185">Reference proteome</keyword>
<dbReference type="EnsemblPlants" id="ORGLA01G0401800.1">
    <property type="protein sequence ID" value="ORGLA01G0401800.1"/>
    <property type="gene ID" value="ORGLA01G0401800"/>
</dbReference>
<reference evidence="1" key="1">
    <citation type="submission" date="2015-06" db="UniProtKB">
        <authorList>
            <consortium name="EnsemblPlants"/>
        </authorList>
    </citation>
    <scope>IDENTIFICATION</scope>
</reference>
<dbReference type="Gramene" id="ORGLA03G0298000.1">
    <property type="protein sequence ID" value="ORGLA03G0298000.1"/>
    <property type="gene ID" value="ORGLA03G0298000"/>
</dbReference>
<dbReference type="EnsemblPlants" id="ORGLA03G0298000.1">
    <property type="protein sequence ID" value="ORGLA03G0298000.1"/>
    <property type="gene ID" value="ORGLA03G0298000"/>
</dbReference>
<protein>
    <submittedName>
        <fullName evidence="1">Uncharacterized protein</fullName>
    </submittedName>
</protein>
<name>I1PF34_ORYGL</name>